<accession>A0A9E7N5H4</accession>
<protein>
    <submittedName>
        <fullName evidence="2">Uncharacterized protein</fullName>
    </submittedName>
</protein>
<evidence type="ECO:0000256" key="1">
    <source>
        <dbReference type="SAM" id="MobiDB-lite"/>
    </source>
</evidence>
<proteinExistence type="predicted"/>
<keyword evidence="3" id="KW-1185">Reference proteome</keyword>
<dbReference type="Proteomes" id="UP001056634">
    <property type="component" value="Segment"/>
</dbReference>
<gene>
    <name evidence="2" type="ORF">MARCHEWKA_00300</name>
</gene>
<reference evidence="2" key="1">
    <citation type="submission" date="2022-04" db="EMBL/GenBank/DDBJ databases">
        <authorList>
            <person name="Friedrich I."/>
            <person name="Schneider D."/>
            <person name="Poehlein A."/>
            <person name="Hertel R."/>
            <person name="Daniel R."/>
        </authorList>
    </citation>
    <scope>NUCLEOTIDE SEQUENCE</scope>
</reference>
<sequence length="59" mass="6632">MLEYGDAFLAANDRALKRLEALMGPPAFLAALWMGRDAAEPEVDEDRPARKAKKFRRPS</sequence>
<organism evidence="2 3">
    <name type="scientific">Brevundimonas phage vB_BpoS-Marchewka</name>
    <dbReference type="NCBI Taxonomy" id="2948604"/>
    <lineage>
        <taxon>Viruses</taxon>
        <taxon>Duplodnaviria</taxon>
        <taxon>Heunggongvirae</taxon>
        <taxon>Uroviricota</taxon>
        <taxon>Caudoviricetes</taxon>
        <taxon>Jeanschmidtviridae</taxon>
        <taxon>Marchewkavirus</taxon>
        <taxon>Marchewkavirus marchewka</taxon>
    </lineage>
</organism>
<feature type="region of interest" description="Disordered" evidence="1">
    <location>
        <begin position="40"/>
        <end position="59"/>
    </location>
</feature>
<name>A0A9E7N5H4_9CAUD</name>
<feature type="compositionally biased region" description="Basic residues" evidence="1">
    <location>
        <begin position="50"/>
        <end position="59"/>
    </location>
</feature>
<dbReference type="EMBL" id="ON529851">
    <property type="protein sequence ID" value="UTC28546.1"/>
    <property type="molecule type" value="Genomic_DNA"/>
</dbReference>
<evidence type="ECO:0000313" key="3">
    <source>
        <dbReference type="Proteomes" id="UP001056634"/>
    </source>
</evidence>
<evidence type="ECO:0000313" key="2">
    <source>
        <dbReference type="EMBL" id="UTC28546.1"/>
    </source>
</evidence>